<accession>A0AAD7FIX3</accession>
<proteinExistence type="predicted"/>
<dbReference type="InterPro" id="IPR032675">
    <property type="entry name" value="LRR_dom_sf"/>
</dbReference>
<dbReference type="EMBL" id="JARKIF010000011">
    <property type="protein sequence ID" value="KAJ7626929.1"/>
    <property type="molecule type" value="Genomic_DNA"/>
</dbReference>
<reference evidence="1" key="1">
    <citation type="submission" date="2023-03" db="EMBL/GenBank/DDBJ databases">
        <title>Massive genome expansion in bonnet fungi (Mycena s.s.) driven by repeated elements and novel gene families across ecological guilds.</title>
        <authorList>
            <consortium name="Lawrence Berkeley National Laboratory"/>
            <person name="Harder C.B."/>
            <person name="Miyauchi S."/>
            <person name="Viragh M."/>
            <person name="Kuo A."/>
            <person name="Thoen E."/>
            <person name="Andreopoulos B."/>
            <person name="Lu D."/>
            <person name="Skrede I."/>
            <person name="Drula E."/>
            <person name="Henrissat B."/>
            <person name="Morin E."/>
            <person name="Kohler A."/>
            <person name="Barry K."/>
            <person name="LaButti K."/>
            <person name="Morin E."/>
            <person name="Salamov A."/>
            <person name="Lipzen A."/>
            <person name="Mereny Z."/>
            <person name="Hegedus B."/>
            <person name="Baldrian P."/>
            <person name="Stursova M."/>
            <person name="Weitz H."/>
            <person name="Taylor A."/>
            <person name="Grigoriev I.V."/>
            <person name="Nagy L.G."/>
            <person name="Martin F."/>
            <person name="Kauserud H."/>
        </authorList>
    </citation>
    <scope>NUCLEOTIDE SEQUENCE</scope>
    <source>
        <strain evidence="1">9284</strain>
    </source>
</reference>
<evidence type="ECO:0000313" key="1">
    <source>
        <dbReference type="EMBL" id="KAJ7626929.1"/>
    </source>
</evidence>
<name>A0AAD7FIX3_9AGAR</name>
<gene>
    <name evidence="1" type="ORF">FB45DRAFT_1004573</name>
</gene>
<protein>
    <recommendedName>
        <fullName evidence="3">F-box domain-containing protein</fullName>
    </recommendedName>
</protein>
<dbReference type="Proteomes" id="UP001221142">
    <property type="component" value="Unassembled WGS sequence"/>
</dbReference>
<organism evidence="1 2">
    <name type="scientific">Roridomyces roridus</name>
    <dbReference type="NCBI Taxonomy" id="1738132"/>
    <lineage>
        <taxon>Eukaryota</taxon>
        <taxon>Fungi</taxon>
        <taxon>Dikarya</taxon>
        <taxon>Basidiomycota</taxon>
        <taxon>Agaricomycotina</taxon>
        <taxon>Agaricomycetes</taxon>
        <taxon>Agaricomycetidae</taxon>
        <taxon>Agaricales</taxon>
        <taxon>Marasmiineae</taxon>
        <taxon>Mycenaceae</taxon>
        <taxon>Roridomyces</taxon>
    </lineage>
</organism>
<dbReference type="SUPFAM" id="SSF52058">
    <property type="entry name" value="L domain-like"/>
    <property type="match status" value="1"/>
</dbReference>
<dbReference type="Gene3D" id="3.80.10.10">
    <property type="entry name" value="Ribonuclease Inhibitor"/>
    <property type="match status" value="1"/>
</dbReference>
<sequence length="441" mass="49309">MSLATNAQLRARLSEVQSKIVELETQLFLLHREEASLRTALHSVVYPVLTLPDDTTTEIFQRYLGSPLVLASVCKQWRAVALSCPRLWPAIAGPLPAHARILANLLRSRLSRVGSLPFRIDATLSTTGEEFAILTPYLAQLLNLRLYVSGPIAFPGEVLLSSLQELALEHRGNFMGQTDWRITLPITPRLRILHLSHMRSSQISVPWSQLTDLTLYGQTIREALVILQLTANLVTLHARLQPQADISTGLVELRHLRTISTLSFGVLKHIKTPLLSDLEIRNFSTAAVPVVRDLISRSGCPIHKLLLKSPPHSGSTLWDAQECISFMPTIRALTLSGVPCDPGDWEDMLQHIGERDILPELESLNVTDCRTSISIHSIAAMLAKRAEGPGTIRSFQYTEERGNWRDEDAERALLELRELRGRGVNIEIGWGPQWYRNLAVL</sequence>
<comment type="caution">
    <text evidence="1">The sequence shown here is derived from an EMBL/GenBank/DDBJ whole genome shotgun (WGS) entry which is preliminary data.</text>
</comment>
<evidence type="ECO:0000313" key="2">
    <source>
        <dbReference type="Proteomes" id="UP001221142"/>
    </source>
</evidence>
<evidence type="ECO:0008006" key="3">
    <source>
        <dbReference type="Google" id="ProtNLM"/>
    </source>
</evidence>
<keyword evidence="2" id="KW-1185">Reference proteome</keyword>
<dbReference type="AlphaFoldDB" id="A0AAD7FIX3"/>